<keyword evidence="5" id="KW-1185">Reference proteome</keyword>
<evidence type="ECO:0000313" key="4">
    <source>
        <dbReference type="EMBL" id="MBS4537574.1"/>
    </source>
</evidence>
<accession>A0A942UVH8</accession>
<gene>
    <name evidence="4" type="ORF">GOQ27_03815</name>
</gene>
<feature type="active site" evidence="1">
    <location>
        <position position="70"/>
    </location>
</feature>
<dbReference type="AlphaFoldDB" id="A0A942UVH8"/>
<feature type="active site" evidence="1">
    <location>
        <position position="36"/>
    </location>
</feature>
<evidence type="ECO:0000256" key="2">
    <source>
        <dbReference type="PIRSR" id="PIRSR014972-2"/>
    </source>
</evidence>
<feature type="binding site" evidence="2">
    <location>
        <position position="63"/>
    </location>
    <ligand>
        <name>CoA</name>
        <dbReference type="ChEBI" id="CHEBI:57287"/>
    </ligand>
</feature>
<evidence type="ECO:0000256" key="1">
    <source>
        <dbReference type="PIRSR" id="PIRSR014972-1"/>
    </source>
</evidence>
<feature type="binding site" evidence="2">
    <location>
        <position position="63"/>
    </location>
    <ligand>
        <name>substrate</name>
    </ligand>
</feature>
<dbReference type="InterPro" id="IPR029069">
    <property type="entry name" value="HotDog_dom_sf"/>
</dbReference>
<evidence type="ECO:0000313" key="5">
    <source>
        <dbReference type="Proteomes" id="UP000724672"/>
    </source>
</evidence>
<dbReference type="InterPro" id="IPR054485">
    <property type="entry name" value="FlK-like_dom"/>
</dbReference>
<protein>
    <submittedName>
        <fullName evidence="4">Thioesterase family protein</fullName>
    </submittedName>
</protein>
<dbReference type="RefSeq" id="WP_203365501.1">
    <property type="nucleotide sequence ID" value="NZ_WSFT01000019.1"/>
</dbReference>
<sequence>MEFNLELNMKGESEDIVVEENTAAKFGSGSIYVYATPMMIGLMENAALNSVEEALGEEYSTVGINVNVDHISATPLGKRVSAEAILTKIEGKKLYFNVTAYDEDKKIGEGTHTRYIINVKKFLDKLK</sequence>
<dbReference type="PANTHER" id="PTHR36934:SF1">
    <property type="entry name" value="THIOESTERASE DOMAIN-CONTAINING PROTEIN"/>
    <property type="match status" value="1"/>
</dbReference>
<dbReference type="EMBL" id="WSFT01000019">
    <property type="protein sequence ID" value="MBS4537574.1"/>
    <property type="molecule type" value="Genomic_DNA"/>
</dbReference>
<dbReference type="SUPFAM" id="SSF54637">
    <property type="entry name" value="Thioesterase/thiol ester dehydrase-isomerase"/>
    <property type="match status" value="1"/>
</dbReference>
<name>A0A942UVH8_9FIRM</name>
<dbReference type="InterPro" id="IPR025540">
    <property type="entry name" value="FlK"/>
</dbReference>
<dbReference type="Pfam" id="PF22636">
    <property type="entry name" value="FlK"/>
    <property type="match status" value="1"/>
</dbReference>
<comment type="caution">
    <text evidence="4">The sequence shown here is derived from an EMBL/GenBank/DDBJ whole genome shotgun (WGS) entry which is preliminary data.</text>
</comment>
<feature type="active site" evidence="1">
    <location>
        <position position="44"/>
    </location>
</feature>
<reference evidence="4" key="1">
    <citation type="submission" date="2019-12" db="EMBL/GenBank/DDBJ databases">
        <title>Clostridiaceae gen. nov. sp. nov., isolated from sediment in Xinjiang, China.</title>
        <authorList>
            <person name="Zhang R."/>
        </authorList>
    </citation>
    <scope>NUCLEOTIDE SEQUENCE</scope>
    <source>
        <strain evidence="4">D2Q-11</strain>
    </source>
</reference>
<dbReference type="PIRSF" id="PIRSF014972">
    <property type="entry name" value="FlK"/>
    <property type="match status" value="1"/>
</dbReference>
<evidence type="ECO:0000259" key="3">
    <source>
        <dbReference type="Pfam" id="PF22636"/>
    </source>
</evidence>
<feature type="domain" description="Fluoroacetyl-CoA-specific thioesterase-like" evidence="3">
    <location>
        <begin position="18"/>
        <end position="119"/>
    </location>
</feature>
<proteinExistence type="predicted"/>
<organism evidence="4 5">
    <name type="scientific">Anaeromonas frigoriresistens</name>
    <dbReference type="NCBI Taxonomy" id="2683708"/>
    <lineage>
        <taxon>Bacteria</taxon>
        <taxon>Bacillati</taxon>
        <taxon>Bacillota</taxon>
        <taxon>Tissierellia</taxon>
        <taxon>Tissierellales</taxon>
        <taxon>Thermohalobacteraceae</taxon>
        <taxon>Anaeromonas</taxon>
    </lineage>
</organism>
<feature type="binding site" evidence="2">
    <location>
        <position position="114"/>
    </location>
    <ligand>
        <name>substrate</name>
    </ligand>
</feature>
<dbReference type="PANTHER" id="PTHR36934">
    <property type="entry name" value="BLR0278 PROTEIN"/>
    <property type="match status" value="1"/>
</dbReference>
<dbReference type="Proteomes" id="UP000724672">
    <property type="component" value="Unassembled WGS sequence"/>
</dbReference>
<dbReference type="Gene3D" id="3.10.129.10">
    <property type="entry name" value="Hotdog Thioesterase"/>
    <property type="match status" value="1"/>
</dbReference>